<dbReference type="GO" id="GO:0043565">
    <property type="term" value="F:sequence-specific DNA binding"/>
    <property type="evidence" value="ECO:0007669"/>
    <property type="project" value="InterPro"/>
</dbReference>
<feature type="domain" description="Sigma-54 factor interaction" evidence="6">
    <location>
        <begin position="161"/>
        <end position="249"/>
    </location>
</feature>
<dbReference type="SUPFAM" id="SSF46689">
    <property type="entry name" value="Homeodomain-like"/>
    <property type="match status" value="1"/>
</dbReference>
<name>A0A0B0ESJ4_9BACT</name>
<evidence type="ECO:0000259" key="6">
    <source>
        <dbReference type="PROSITE" id="PS50045"/>
    </source>
</evidence>
<sequence>MAYVFNDVEGTSYLKLLLKSKEKELAKNLNNVIKTKKTFNIRELRITSPDNVTHFFDKSCVPIFDKDGSIHGVLSISKNVTKRVNKEIQYQQSQKMLEDLTHELNIKNDKIRRLQTTLGERYRFHNLIGKNYMMQNIYNLIDRVSQTDSTILITGETGTGKELVARAIHYNSLRKDLFYRLNIISIRLPSLKERADDISLLVNHFIEKFNNRFKKNISGTSPRVLRKFMSYSWPGNIRELEGVIEKAVLLEEYDTIENIELLTDHSENPNLLLSPLNSVPDISSYDAMQEYLDNIEKEYFIKVFKKHKGKISDVAEFTGLNGRTILNKMKKFSIKKSMFKDR</sequence>
<dbReference type="InterPro" id="IPR035965">
    <property type="entry name" value="PAS-like_dom_sf"/>
</dbReference>
<dbReference type="eggNOG" id="COG2204">
    <property type="taxonomic scope" value="Bacteria"/>
</dbReference>
<dbReference type="Pfam" id="PF25601">
    <property type="entry name" value="AAA_lid_14"/>
    <property type="match status" value="1"/>
</dbReference>
<dbReference type="PANTHER" id="PTHR32071:SF57">
    <property type="entry name" value="C4-DICARBOXYLATE TRANSPORT TRANSCRIPTIONAL REGULATORY PROTEIN DCTD"/>
    <property type="match status" value="1"/>
</dbReference>
<feature type="domain" description="PAC" evidence="7">
    <location>
        <begin position="40"/>
        <end position="92"/>
    </location>
</feature>
<dbReference type="PROSITE" id="PS00675">
    <property type="entry name" value="SIGMA54_INTERACT_1"/>
    <property type="match status" value="1"/>
</dbReference>
<dbReference type="EMBL" id="JRYO01000015">
    <property type="protein sequence ID" value="KHE94113.1"/>
    <property type="molecule type" value="Genomic_DNA"/>
</dbReference>
<evidence type="ECO:0000313" key="8">
    <source>
        <dbReference type="EMBL" id="KHE94113.1"/>
    </source>
</evidence>
<evidence type="ECO:0000256" key="1">
    <source>
        <dbReference type="ARBA" id="ARBA00022741"/>
    </source>
</evidence>
<dbReference type="SUPFAM" id="SSF52540">
    <property type="entry name" value="P-loop containing nucleoside triphosphate hydrolases"/>
    <property type="match status" value="1"/>
</dbReference>
<dbReference type="InterPro" id="IPR058031">
    <property type="entry name" value="AAA_lid_NorR"/>
</dbReference>
<dbReference type="Gene3D" id="1.10.8.60">
    <property type="match status" value="1"/>
</dbReference>
<dbReference type="Pfam" id="PF02954">
    <property type="entry name" value="HTH_8"/>
    <property type="match status" value="1"/>
</dbReference>
<keyword evidence="2" id="KW-0067">ATP-binding</keyword>
<dbReference type="Gene3D" id="1.10.10.60">
    <property type="entry name" value="Homeodomain-like"/>
    <property type="match status" value="1"/>
</dbReference>
<keyword evidence="3" id="KW-0805">Transcription regulation</keyword>
<keyword evidence="4" id="KW-0804">Transcription</keyword>
<accession>A0A0B0ESJ4</accession>
<dbReference type="PANTHER" id="PTHR32071">
    <property type="entry name" value="TRANSCRIPTIONAL REGULATORY PROTEIN"/>
    <property type="match status" value="1"/>
</dbReference>
<evidence type="ECO:0000256" key="5">
    <source>
        <dbReference type="SAM" id="Coils"/>
    </source>
</evidence>
<gene>
    <name evidence="8" type="primary">anfA</name>
    <name evidence="8" type="synonym">nifA</name>
    <name evidence="8" type="ORF">SCABRO_00133</name>
</gene>
<dbReference type="GO" id="GO:0006355">
    <property type="term" value="P:regulation of DNA-templated transcription"/>
    <property type="evidence" value="ECO:0007669"/>
    <property type="project" value="InterPro"/>
</dbReference>
<evidence type="ECO:0000313" key="9">
    <source>
        <dbReference type="Proteomes" id="UP000030652"/>
    </source>
</evidence>
<proteinExistence type="predicted"/>
<comment type="caution">
    <text evidence="8">The sequence shown here is derived from an EMBL/GenBank/DDBJ whole genome shotgun (WGS) entry which is preliminary data.</text>
</comment>
<dbReference type="InterPro" id="IPR027417">
    <property type="entry name" value="P-loop_NTPase"/>
</dbReference>
<dbReference type="GO" id="GO:0005524">
    <property type="term" value="F:ATP binding"/>
    <property type="evidence" value="ECO:0007669"/>
    <property type="project" value="UniProtKB-KW"/>
</dbReference>
<protein>
    <submittedName>
        <fullName evidence="8">Sigma-54 dependent transcriptional regulator</fullName>
    </submittedName>
</protein>
<feature type="coiled-coil region" evidence="5">
    <location>
        <begin position="83"/>
        <end position="117"/>
    </location>
</feature>
<dbReference type="AlphaFoldDB" id="A0A0B0ESJ4"/>
<dbReference type="InterPro" id="IPR025662">
    <property type="entry name" value="Sigma_54_int_dom_ATP-bd_1"/>
</dbReference>
<dbReference type="PROSITE" id="PS50113">
    <property type="entry name" value="PAC"/>
    <property type="match status" value="1"/>
</dbReference>
<dbReference type="InterPro" id="IPR002078">
    <property type="entry name" value="Sigma_54_int"/>
</dbReference>
<dbReference type="Gene3D" id="3.40.50.300">
    <property type="entry name" value="P-loop containing nucleotide triphosphate hydrolases"/>
    <property type="match status" value="1"/>
</dbReference>
<keyword evidence="5" id="KW-0175">Coiled coil</keyword>
<keyword evidence="1" id="KW-0547">Nucleotide-binding</keyword>
<evidence type="ECO:0000256" key="3">
    <source>
        <dbReference type="ARBA" id="ARBA00023015"/>
    </source>
</evidence>
<dbReference type="InterPro" id="IPR000700">
    <property type="entry name" value="PAS-assoc_C"/>
</dbReference>
<evidence type="ECO:0000259" key="7">
    <source>
        <dbReference type="PROSITE" id="PS50113"/>
    </source>
</evidence>
<dbReference type="Proteomes" id="UP000030652">
    <property type="component" value="Unassembled WGS sequence"/>
</dbReference>
<dbReference type="SUPFAM" id="SSF55785">
    <property type="entry name" value="PYP-like sensor domain (PAS domain)"/>
    <property type="match status" value="1"/>
</dbReference>
<dbReference type="Gene3D" id="3.30.450.20">
    <property type="entry name" value="PAS domain"/>
    <property type="match status" value="1"/>
</dbReference>
<organism evidence="8 9">
    <name type="scientific">Candidatus Scalindua brodae</name>
    <dbReference type="NCBI Taxonomy" id="237368"/>
    <lineage>
        <taxon>Bacteria</taxon>
        <taxon>Pseudomonadati</taxon>
        <taxon>Planctomycetota</taxon>
        <taxon>Candidatus Brocadiia</taxon>
        <taxon>Candidatus Brocadiales</taxon>
        <taxon>Candidatus Scalinduaceae</taxon>
        <taxon>Candidatus Scalindua</taxon>
    </lineage>
</organism>
<dbReference type="InterPro" id="IPR002197">
    <property type="entry name" value="HTH_Fis"/>
</dbReference>
<dbReference type="InterPro" id="IPR009057">
    <property type="entry name" value="Homeodomain-like_sf"/>
</dbReference>
<evidence type="ECO:0000256" key="4">
    <source>
        <dbReference type="ARBA" id="ARBA00023163"/>
    </source>
</evidence>
<evidence type="ECO:0000256" key="2">
    <source>
        <dbReference type="ARBA" id="ARBA00022840"/>
    </source>
</evidence>
<dbReference type="Pfam" id="PF00158">
    <property type="entry name" value="Sigma54_activat"/>
    <property type="match status" value="1"/>
</dbReference>
<dbReference type="PROSITE" id="PS50045">
    <property type="entry name" value="SIGMA54_INTERACT_4"/>
    <property type="match status" value="1"/>
</dbReference>
<reference evidence="8 9" key="1">
    <citation type="submission" date="2014-10" db="EMBL/GenBank/DDBJ databases">
        <title>Draft genome of anammox bacterium scalindua brodae, obtained using differential coverage binning of sequence data from two enrichment reactors.</title>
        <authorList>
            <person name="Speth D.R."/>
            <person name="Russ L."/>
            <person name="Kartal B."/>
            <person name="Op den Camp H.J."/>
            <person name="Dutilh B.E."/>
            <person name="Jetten M.S."/>
        </authorList>
    </citation>
    <scope>NUCLEOTIDE SEQUENCE [LARGE SCALE GENOMIC DNA]</scope>
    <source>
        <strain evidence="8">RU1</strain>
    </source>
</reference>